<keyword evidence="1" id="KW-0812">Transmembrane</keyword>
<accession>A0A252F369</accession>
<gene>
    <name evidence="2" type="ORF">CBW42_09020</name>
</gene>
<sequence length="86" mass="9745">MLTALHFGNLVTFDALFPAVNQTIQSIIFITSDVDYLVTIDFNFLRQVTFAIVNIFILCCSIILLFNDSVKNIVYKLDRIAITVVI</sequence>
<dbReference type="AlphaFoldDB" id="A0A252F369"/>
<keyword evidence="1" id="KW-0472">Membrane</keyword>
<proteinExistence type="predicted"/>
<keyword evidence="1" id="KW-1133">Transmembrane helix</keyword>
<dbReference type="Proteomes" id="UP000194903">
    <property type="component" value="Unassembled WGS sequence"/>
</dbReference>
<evidence type="ECO:0000313" key="2">
    <source>
        <dbReference type="EMBL" id="OUM20179.1"/>
    </source>
</evidence>
<evidence type="ECO:0000313" key="3">
    <source>
        <dbReference type="Proteomes" id="UP000194903"/>
    </source>
</evidence>
<reference evidence="2 3" key="1">
    <citation type="submission" date="2017-05" db="EMBL/GenBank/DDBJ databases">
        <title>Butyricicoccus porcorum sp. nov. a butyrate-producing bacterium from the swine intestinal tract.</title>
        <authorList>
            <person name="Trachsel J."/>
            <person name="Humphrey S."/>
            <person name="Allen H.K."/>
        </authorList>
    </citation>
    <scope>NUCLEOTIDE SEQUENCE [LARGE SCALE GENOMIC DNA]</scope>
    <source>
        <strain evidence="2">BB10</strain>
    </source>
</reference>
<feature type="transmembrane region" description="Helical" evidence="1">
    <location>
        <begin position="44"/>
        <end position="66"/>
    </location>
</feature>
<protein>
    <submittedName>
        <fullName evidence="2">Uncharacterized protein</fullName>
    </submittedName>
</protein>
<comment type="caution">
    <text evidence="2">The sequence shown here is derived from an EMBL/GenBank/DDBJ whole genome shotgun (WGS) entry which is preliminary data.</text>
</comment>
<keyword evidence="3" id="KW-1185">Reference proteome</keyword>
<dbReference type="EMBL" id="NHOC01000007">
    <property type="protein sequence ID" value="OUM20179.1"/>
    <property type="molecule type" value="Genomic_DNA"/>
</dbReference>
<evidence type="ECO:0000256" key="1">
    <source>
        <dbReference type="SAM" id="Phobius"/>
    </source>
</evidence>
<name>A0A252F369_9FIRM</name>
<organism evidence="2 3">
    <name type="scientific">Butyricicoccus porcorum</name>
    <dbReference type="NCBI Taxonomy" id="1945634"/>
    <lineage>
        <taxon>Bacteria</taxon>
        <taxon>Bacillati</taxon>
        <taxon>Bacillota</taxon>
        <taxon>Clostridia</taxon>
        <taxon>Eubacteriales</taxon>
        <taxon>Butyricicoccaceae</taxon>
        <taxon>Butyricicoccus</taxon>
    </lineage>
</organism>